<dbReference type="Proteomes" id="UP000789405">
    <property type="component" value="Unassembled WGS sequence"/>
</dbReference>
<comment type="caution">
    <text evidence="1">The sequence shown here is derived from an EMBL/GenBank/DDBJ whole genome shotgun (WGS) entry which is preliminary data.</text>
</comment>
<sequence length="118" mass="14100">MNFNIDYNFIQQFLVSNPDVSVYDAVNIHHYNSVNFDTHNNRHEYFLLLVLNYKQRAFNKFYLLIARLIEDKPPNLDVVEAISNMRINEKCLTHLTEKFNYLQEICLKLCAELENVKK</sequence>
<accession>A0A9N9B7G1</accession>
<gene>
    <name evidence="1" type="ORF">DERYTH_LOCUS5598</name>
</gene>
<name>A0A9N9B7G1_9GLOM</name>
<reference evidence="1" key="1">
    <citation type="submission" date="2021-06" db="EMBL/GenBank/DDBJ databases">
        <authorList>
            <person name="Kallberg Y."/>
            <person name="Tangrot J."/>
            <person name="Rosling A."/>
        </authorList>
    </citation>
    <scope>NUCLEOTIDE SEQUENCE</scope>
    <source>
        <strain evidence="1">MA453B</strain>
    </source>
</reference>
<dbReference type="AlphaFoldDB" id="A0A9N9B7G1"/>
<organism evidence="1 2">
    <name type="scientific">Dentiscutata erythropus</name>
    <dbReference type="NCBI Taxonomy" id="1348616"/>
    <lineage>
        <taxon>Eukaryota</taxon>
        <taxon>Fungi</taxon>
        <taxon>Fungi incertae sedis</taxon>
        <taxon>Mucoromycota</taxon>
        <taxon>Glomeromycotina</taxon>
        <taxon>Glomeromycetes</taxon>
        <taxon>Diversisporales</taxon>
        <taxon>Gigasporaceae</taxon>
        <taxon>Dentiscutata</taxon>
    </lineage>
</organism>
<dbReference type="EMBL" id="CAJVPY010002359">
    <property type="protein sequence ID" value="CAG8558052.1"/>
    <property type="molecule type" value="Genomic_DNA"/>
</dbReference>
<keyword evidence="2" id="KW-1185">Reference proteome</keyword>
<evidence type="ECO:0000313" key="1">
    <source>
        <dbReference type="EMBL" id="CAG8558052.1"/>
    </source>
</evidence>
<proteinExistence type="predicted"/>
<protein>
    <submittedName>
        <fullName evidence="1">15119_t:CDS:1</fullName>
    </submittedName>
</protein>
<evidence type="ECO:0000313" key="2">
    <source>
        <dbReference type="Proteomes" id="UP000789405"/>
    </source>
</evidence>